<accession>A0A848K309</accession>
<dbReference type="AlphaFoldDB" id="A0A848K309"/>
<dbReference type="InterPro" id="IPR035405">
    <property type="entry name" value="GP70"/>
</dbReference>
<protein>
    <submittedName>
        <fullName evidence="1">Uncharacterized protein</fullName>
    </submittedName>
</protein>
<evidence type="ECO:0000313" key="1">
    <source>
        <dbReference type="EMBL" id="NMN93555.1"/>
    </source>
</evidence>
<proteinExistence type="predicted"/>
<organism evidence="1 2">
    <name type="scientific">Antrihabitans stalactiti</name>
    <dbReference type="NCBI Taxonomy" id="2584121"/>
    <lineage>
        <taxon>Bacteria</taxon>
        <taxon>Bacillati</taxon>
        <taxon>Actinomycetota</taxon>
        <taxon>Actinomycetes</taxon>
        <taxon>Mycobacteriales</taxon>
        <taxon>Nocardiaceae</taxon>
        <taxon>Antrihabitans</taxon>
    </lineage>
</organism>
<gene>
    <name evidence="1" type="ORF">FGL95_00710</name>
</gene>
<name>A0A848K309_9NOCA</name>
<reference evidence="1 2" key="2">
    <citation type="submission" date="2020-06" db="EMBL/GenBank/DDBJ databases">
        <title>Antribacter stalactiti gen. nov., sp. nov., a new member of the family Nacardiaceae isolated from a cave.</title>
        <authorList>
            <person name="Kim I.S."/>
        </authorList>
    </citation>
    <scope>NUCLEOTIDE SEQUENCE [LARGE SCALE GENOMIC DNA]</scope>
    <source>
        <strain evidence="1 2">YC2-7</strain>
    </source>
</reference>
<comment type="caution">
    <text evidence="1">The sequence shown here is derived from an EMBL/GenBank/DDBJ whole genome shotgun (WGS) entry which is preliminary data.</text>
</comment>
<reference evidence="1 2" key="1">
    <citation type="submission" date="2019-05" db="EMBL/GenBank/DDBJ databases">
        <authorList>
            <person name="Lee S.D."/>
        </authorList>
    </citation>
    <scope>NUCLEOTIDE SEQUENCE [LARGE SCALE GENOMIC DNA]</scope>
    <source>
        <strain evidence="1 2">YC2-7</strain>
    </source>
</reference>
<keyword evidence="2" id="KW-1185">Reference proteome</keyword>
<dbReference type="EMBL" id="VCQU01000001">
    <property type="protein sequence ID" value="NMN93555.1"/>
    <property type="molecule type" value="Genomic_DNA"/>
</dbReference>
<dbReference type="Proteomes" id="UP000535543">
    <property type="component" value="Unassembled WGS sequence"/>
</dbReference>
<dbReference type="RefSeq" id="WP_169584263.1">
    <property type="nucleotide sequence ID" value="NZ_VCQU01000001.1"/>
</dbReference>
<evidence type="ECO:0000313" key="2">
    <source>
        <dbReference type="Proteomes" id="UP000535543"/>
    </source>
</evidence>
<dbReference type="Pfam" id="PF17429">
    <property type="entry name" value="GP70"/>
    <property type="match status" value="1"/>
</dbReference>
<sequence>MTFRPVVNKPRYLRCNVQDGLLRVFRSPVVRDSDEIYQGVAKILGTHKHEVVFDFTEPDPSMVSGSVHVTIYRLAAGQAS</sequence>